<name>A0A1Z5K0I5_FISSO</name>
<dbReference type="GO" id="GO:0019706">
    <property type="term" value="F:protein-cysteine S-palmitoyltransferase activity"/>
    <property type="evidence" value="ECO:0007669"/>
    <property type="project" value="UniProtKB-EC"/>
</dbReference>
<comment type="domain">
    <text evidence="7">The DHHC domain is required for palmitoyltransferase activity.</text>
</comment>
<keyword evidence="2 7" id="KW-0808">Transferase</keyword>
<keyword evidence="3 7" id="KW-0812">Transmembrane</keyword>
<dbReference type="OrthoDB" id="331948at2759"/>
<proteinExistence type="inferred from homology"/>
<evidence type="ECO:0000259" key="9">
    <source>
        <dbReference type="Pfam" id="PF01529"/>
    </source>
</evidence>
<dbReference type="PANTHER" id="PTHR12246">
    <property type="entry name" value="PALMITOYLTRANSFERASE ZDHHC16"/>
    <property type="match status" value="1"/>
</dbReference>
<feature type="region of interest" description="Disordered" evidence="8">
    <location>
        <begin position="1"/>
        <end position="32"/>
    </location>
</feature>
<dbReference type="Pfam" id="PF01529">
    <property type="entry name" value="DHHC"/>
    <property type="match status" value="1"/>
</dbReference>
<dbReference type="Proteomes" id="UP000198406">
    <property type="component" value="Unassembled WGS sequence"/>
</dbReference>
<feature type="transmembrane region" description="Helical" evidence="7">
    <location>
        <begin position="114"/>
        <end position="135"/>
    </location>
</feature>
<evidence type="ECO:0000256" key="6">
    <source>
        <dbReference type="ARBA" id="ARBA00023315"/>
    </source>
</evidence>
<feature type="domain" description="Palmitoyltransferase DHHC" evidence="9">
    <location>
        <begin position="187"/>
        <end position="311"/>
    </location>
</feature>
<feature type="compositionally biased region" description="Basic and acidic residues" evidence="8">
    <location>
        <begin position="17"/>
        <end position="27"/>
    </location>
</feature>
<gene>
    <name evidence="10" type="ORF">FisN_19Hh185</name>
</gene>
<evidence type="ECO:0000313" key="10">
    <source>
        <dbReference type="EMBL" id="GAX19606.1"/>
    </source>
</evidence>
<evidence type="ECO:0000256" key="1">
    <source>
        <dbReference type="ARBA" id="ARBA00004141"/>
    </source>
</evidence>
<evidence type="ECO:0000256" key="2">
    <source>
        <dbReference type="ARBA" id="ARBA00022679"/>
    </source>
</evidence>
<evidence type="ECO:0000256" key="7">
    <source>
        <dbReference type="RuleBase" id="RU079119"/>
    </source>
</evidence>
<evidence type="ECO:0000256" key="4">
    <source>
        <dbReference type="ARBA" id="ARBA00022989"/>
    </source>
</evidence>
<dbReference type="EMBL" id="BDSP01000137">
    <property type="protein sequence ID" value="GAX19606.1"/>
    <property type="molecule type" value="Genomic_DNA"/>
</dbReference>
<keyword evidence="11" id="KW-1185">Reference proteome</keyword>
<feature type="transmembrane region" description="Helical" evidence="7">
    <location>
        <begin position="141"/>
        <end position="159"/>
    </location>
</feature>
<evidence type="ECO:0000256" key="8">
    <source>
        <dbReference type="SAM" id="MobiDB-lite"/>
    </source>
</evidence>
<comment type="caution">
    <text evidence="10">The sequence shown here is derived from an EMBL/GenBank/DDBJ whole genome shotgun (WGS) entry which is preliminary data.</text>
</comment>
<comment type="subcellular location">
    <subcellularLocation>
        <location evidence="1">Membrane</location>
        <topology evidence="1">Multi-pass membrane protein</topology>
    </subcellularLocation>
</comment>
<feature type="transmembrane region" description="Helical" evidence="7">
    <location>
        <begin position="233"/>
        <end position="256"/>
    </location>
</feature>
<dbReference type="GO" id="GO:0016020">
    <property type="term" value="C:membrane"/>
    <property type="evidence" value="ECO:0007669"/>
    <property type="project" value="UniProtKB-SubCell"/>
</dbReference>
<evidence type="ECO:0000256" key="5">
    <source>
        <dbReference type="ARBA" id="ARBA00023136"/>
    </source>
</evidence>
<feature type="transmembrane region" description="Helical" evidence="7">
    <location>
        <begin position="276"/>
        <end position="299"/>
    </location>
</feature>
<feature type="compositionally biased region" description="Polar residues" evidence="8">
    <location>
        <begin position="1"/>
        <end position="14"/>
    </location>
</feature>
<keyword evidence="5 7" id="KW-0472">Membrane</keyword>
<reference evidence="10 11" key="1">
    <citation type="journal article" date="2015" name="Plant Cell">
        <title>Oil accumulation by the oleaginous diatom Fistulifera solaris as revealed by the genome and transcriptome.</title>
        <authorList>
            <person name="Tanaka T."/>
            <person name="Maeda Y."/>
            <person name="Veluchamy A."/>
            <person name="Tanaka M."/>
            <person name="Abida H."/>
            <person name="Marechal E."/>
            <person name="Bowler C."/>
            <person name="Muto M."/>
            <person name="Sunaga Y."/>
            <person name="Tanaka M."/>
            <person name="Yoshino T."/>
            <person name="Taniguchi T."/>
            <person name="Fukuda Y."/>
            <person name="Nemoto M."/>
            <person name="Matsumoto M."/>
            <person name="Wong P.S."/>
            <person name="Aburatani S."/>
            <person name="Fujibuchi W."/>
        </authorList>
    </citation>
    <scope>NUCLEOTIDE SEQUENCE [LARGE SCALE GENOMIC DNA]</scope>
    <source>
        <strain evidence="10 11">JPCC DA0580</strain>
    </source>
</reference>
<dbReference type="EC" id="2.3.1.225" evidence="7"/>
<protein>
    <recommendedName>
        <fullName evidence="7">Palmitoyltransferase</fullName>
        <ecNumber evidence="7">2.3.1.225</ecNumber>
    </recommendedName>
</protein>
<dbReference type="InParanoid" id="A0A1Z5K0I5"/>
<evidence type="ECO:0000313" key="11">
    <source>
        <dbReference type="Proteomes" id="UP000198406"/>
    </source>
</evidence>
<evidence type="ECO:0000256" key="3">
    <source>
        <dbReference type="ARBA" id="ARBA00022692"/>
    </source>
</evidence>
<keyword evidence="4 7" id="KW-1133">Transmembrane helix</keyword>
<accession>A0A1Z5K0I5</accession>
<keyword evidence="6 7" id="KW-0012">Acyltransferase</keyword>
<comment type="catalytic activity">
    <reaction evidence="7">
        <text>L-cysteinyl-[protein] + hexadecanoyl-CoA = S-hexadecanoyl-L-cysteinyl-[protein] + CoA</text>
        <dbReference type="Rhea" id="RHEA:36683"/>
        <dbReference type="Rhea" id="RHEA-COMP:10131"/>
        <dbReference type="Rhea" id="RHEA-COMP:11032"/>
        <dbReference type="ChEBI" id="CHEBI:29950"/>
        <dbReference type="ChEBI" id="CHEBI:57287"/>
        <dbReference type="ChEBI" id="CHEBI:57379"/>
        <dbReference type="ChEBI" id="CHEBI:74151"/>
        <dbReference type="EC" id="2.3.1.225"/>
    </reaction>
</comment>
<dbReference type="PROSITE" id="PS50216">
    <property type="entry name" value="DHHC"/>
    <property type="match status" value="1"/>
</dbReference>
<dbReference type="InterPro" id="IPR039859">
    <property type="entry name" value="PFA4/ZDH16/20/ERF2-like"/>
</dbReference>
<dbReference type="AlphaFoldDB" id="A0A1Z5K0I5"/>
<dbReference type="InterPro" id="IPR001594">
    <property type="entry name" value="Palmitoyltrfase_DHHC"/>
</dbReference>
<sequence length="381" mass="43128">MMIPSSPTNDYSTRQRQRQDLPYRDDPNAPPRLESYTFGGLGPLHALPEKTKQLPLPKRLWNAASTCCQPHYNNQNDSSYYYTDTFNDLPWTCSIGTSDEHGIWLNRYDPAGTIMTFIVWILMGYSSLTMTWLAATGGIPVALALFYTVLTALALACHVKTSLTDPGAVPPSAVPTAAQRHQADLKLSMCSQCQTFKPPHSHHCRICNRCISRMDHHCPWMNNCIGAGNLKHFVLFLLYTWICSVTSLLTFGWNYFFCAEEACVFTVVLTQLVRVMTVLSIGAFLFTSSMIMNVLYGILTGIGTIDRLKKKATNTMDTAVEDSIPLAHIFGQDPWYWWWLPTDPQFPDYDRVMGFSTPQRLLREQMLWQQSEDAPSYGMSV</sequence>
<organism evidence="10 11">
    <name type="scientific">Fistulifera solaris</name>
    <name type="common">Oleaginous diatom</name>
    <dbReference type="NCBI Taxonomy" id="1519565"/>
    <lineage>
        <taxon>Eukaryota</taxon>
        <taxon>Sar</taxon>
        <taxon>Stramenopiles</taxon>
        <taxon>Ochrophyta</taxon>
        <taxon>Bacillariophyta</taxon>
        <taxon>Bacillariophyceae</taxon>
        <taxon>Bacillariophycidae</taxon>
        <taxon>Naviculales</taxon>
        <taxon>Naviculaceae</taxon>
        <taxon>Fistulifera</taxon>
    </lineage>
</organism>
<comment type="similarity">
    <text evidence="7">Belongs to the DHHC palmitoyltransferase family.</text>
</comment>